<reference evidence="1 2" key="1">
    <citation type="submission" date="2018-12" db="EMBL/GenBank/DDBJ databases">
        <authorList>
            <consortium name="Pathogen Informatics"/>
        </authorList>
    </citation>
    <scope>NUCLEOTIDE SEQUENCE [LARGE SCALE GENOMIC DNA]</scope>
    <source>
        <strain evidence="1 2">NCTC9428</strain>
    </source>
</reference>
<name>A0A3S4P6E3_PSEFL</name>
<evidence type="ECO:0000313" key="2">
    <source>
        <dbReference type="Proteomes" id="UP000281909"/>
    </source>
</evidence>
<dbReference type="AlphaFoldDB" id="A0A3S4P6E3"/>
<dbReference type="OrthoDB" id="6845417at2"/>
<gene>
    <name evidence="1" type="ORF">NCTC9428_01455</name>
</gene>
<evidence type="ECO:0000313" key="1">
    <source>
        <dbReference type="EMBL" id="VEF09781.1"/>
    </source>
</evidence>
<protein>
    <submittedName>
        <fullName evidence="1">Uncharacterized protein</fullName>
    </submittedName>
</protein>
<dbReference type="RefSeq" id="WP_126361135.1">
    <property type="nucleotide sequence ID" value="NZ_LR134318.1"/>
</dbReference>
<accession>A0A3S4P6E3</accession>
<organism evidence="1 2">
    <name type="scientific">Pseudomonas fluorescens</name>
    <dbReference type="NCBI Taxonomy" id="294"/>
    <lineage>
        <taxon>Bacteria</taxon>
        <taxon>Pseudomonadati</taxon>
        <taxon>Pseudomonadota</taxon>
        <taxon>Gammaproteobacteria</taxon>
        <taxon>Pseudomonadales</taxon>
        <taxon>Pseudomonadaceae</taxon>
        <taxon>Pseudomonas</taxon>
    </lineage>
</organism>
<proteinExistence type="predicted"/>
<dbReference type="Proteomes" id="UP000281909">
    <property type="component" value="Chromosome"/>
</dbReference>
<dbReference type="EMBL" id="LR134318">
    <property type="protein sequence ID" value="VEF09781.1"/>
    <property type="molecule type" value="Genomic_DNA"/>
</dbReference>
<sequence>MNSPITNADASAISQVVVFPPEPGIGVLGVAPPLPIGYKLQEDGALGVNIHMVQGDRDGLLVYILAYTNMAEGDAIEVFIDTANAPVAKFTVTDAHFDDQGLAKNIPFYISATDMASRFDASGTDNKKFWYEVTRVSGNTTESSPPVALFYKYPAPGEADTDGGMPFNQGLKLPVSSEGFIDKTVVGDGLYVTVLEYFNQSIGDIVVLAFGSLTLEAEVTAPGDVVFELTPDMLATLASTNTLMVRYEIIDRVENTSGWSDALVLPFKPGVILLAAPVFLEADFNDVIDHDALEGFAKVEVSGKFTSSDLIELTLQGHAKGGEAVTHTFRKTLLVDAREISFEIDNEWIRNLIGGSLSATYTLTRAGKIQPSKQADARIRGTSQPLGLPVVEPLIDNTLPVDTPEATVHVAAYWPLKAGAKVELRWQTTDKDGIGALFIFQVIVAEPSKPVVFKVPARYISPYANQPLLVQNTITNPGEIEVTSQLLELKFGAAAKIELLAPFLVKPAVSPIDVMISQDGVVVRVEHLGAIEGDKARLVEVNAPAGEPPFELKLFNNNQRTNTLLTQAFLAARHGRTDVRLRWNLNRGGQQVDQSPILTVEIKKIENEDVRFPMPVVAGQTGQVLDITSLRATDNLTIDPWIGQRVRQPVWLSYGGTGNDGKPVQDTVWNGQPLESASGVKVPVNLQWLRGLKDGSEVTISFWASMSDKPELATAVLFPVRRYAVKSLILTAPQLLHLPSQNLNVDDIPDTGIDIQVPAYSGMSAGQTVIVHLQGSGQSHSTFPQTVASVTPLTFSIPRSVCIANAGRRVEVTYLVNNQLRSPELSLSFLPDTWRDSDGDLSRWAFGPASSTARFVYGYYENYTYGAGGNSGVLLSQTFQFSAARTYRLGYSVANVSPQPDNLPPVISARFSSGVPIFPPFTVPRTSQYYPQTTTFRVQSSGTHTIQIVNHEDRGGYGGAQGGNDFQIANIFVQRL</sequence>